<accession>A0A9P4LAP3</accession>
<dbReference type="SUPFAM" id="SSF53448">
    <property type="entry name" value="Nucleotide-diphospho-sugar transferases"/>
    <property type="match status" value="1"/>
</dbReference>
<evidence type="ECO:0000256" key="2">
    <source>
        <dbReference type="ARBA" id="ARBA00004319"/>
    </source>
</evidence>
<protein>
    <submittedName>
        <fullName evidence="15">Glycosyltransferase family 24 protein</fullName>
    </submittedName>
</protein>
<dbReference type="PANTHER" id="PTHR11226">
    <property type="entry name" value="UDP-GLUCOSE GLYCOPROTEIN:GLUCOSYLTRANSFERASE"/>
    <property type="match status" value="1"/>
</dbReference>
<reference evidence="15" key="1">
    <citation type="submission" date="2020-01" db="EMBL/GenBank/DDBJ databases">
        <authorList>
            <consortium name="DOE Joint Genome Institute"/>
            <person name="Haridas S."/>
            <person name="Albert R."/>
            <person name="Binder M."/>
            <person name="Bloem J."/>
            <person name="Labutti K."/>
            <person name="Salamov A."/>
            <person name="Andreopoulos B."/>
            <person name="Baker S.E."/>
            <person name="Barry K."/>
            <person name="Bills G."/>
            <person name="Bluhm B.H."/>
            <person name="Cannon C."/>
            <person name="Castanera R."/>
            <person name="Culley D.E."/>
            <person name="Daum C."/>
            <person name="Ezra D."/>
            <person name="Gonzalez J.B."/>
            <person name="Henrissat B."/>
            <person name="Kuo A."/>
            <person name="Liang C."/>
            <person name="Lipzen A."/>
            <person name="Lutzoni F."/>
            <person name="Magnuson J."/>
            <person name="Mondo S."/>
            <person name="Nolan M."/>
            <person name="Ohm R."/>
            <person name="Pangilinan J."/>
            <person name="Park H.-J."/>
            <person name="Ramirez L."/>
            <person name="Alfaro M."/>
            <person name="Sun H."/>
            <person name="Tritt A."/>
            <person name="Yoshinaga Y."/>
            <person name="Zwiers L.-H."/>
            <person name="Turgeon B.G."/>
            <person name="Goodwin S.B."/>
            <person name="Spatafora J.W."/>
            <person name="Crous P.W."/>
            <person name="Grigoriev I.V."/>
        </authorList>
    </citation>
    <scope>NUCLEOTIDE SEQUENCE</scope>
    <source>
        <strain evidence="15">CBS 394.84</strain>
    </source>
</reference>
<dbReference type="Pfam" id="PF18401">
    <property type="entry name" value="Thioredoxin_13"/>
    <property type="match status" value="1"/>
</dbReference>
<dbReference type="InterPro" id="IPR040694">
    <property type="entry name" value="UGGT_TRXL_2"/>
</dbReference>
<sequence length="1503" mass="168126">MRASASSLGARALFALGAFRHFGALASPSINVALRASFNPAPYLVELLETAAEENATAYYPILDRVSQGYFNEKATELELYTAFVDLLHSDGHITEPEALASFEFALSVRSAAPRIEAHYQFYKTSVEPSLTAKQTEACEIWASFNGKQYCSPHMDEPFGDIKSERTYELPFDRILGNSSALSAIIYADITAPRFKKWHRTFSDTAKEGKTSYRVRHKPSLKAAASPLIVNGYGVELQLKRTDYIVIDDRQEKSVDQKPLGTGLNDDDEVADLKPLSKDEVSDLGLKAASFVMNSKEPMDTLLKLVQDFPKYSSIIAGHTASEEFLDEHTKNREQLLPTGHNAIWINGVQIPARDVNPYYLLAHLRRERKLINGIRSQGLSGAETISLLSHSAITETQTEDEPQRYDFRDTAEGGNVIVWMNNIEKDSRYESWPTELRALLQRTYPGQLPAVRRNIHNAIVSVDFTSAEDVSTVLDTMLSLVKRGIPLQWGLVPQTSTAGALEQAAVVYHLQDAYGLSAVINYLQASADGKKLARPDKATFEMVVKGAKLRSEREALALADVLKSGEIEKRIDGAKLYLRRLAADGPKAPVFVNGVPIVRSEEWLSTLSQRIGMDLHQIQKGVFEGVLNDETWVPQYFLFQAAAKRNPLIIPENEKNITLVNMAEFEEKHGEVFKKMPRIEATESASKSDWAHLTLIGNFDSESGLALLKSVADFRATNQNIEVVLVHNPQTGAEQSNASEDILEAYVKSGRKLTSHALSTILAQTPNFGPTPANSTIFWKVAEPVYDAFNLKPGQHGLLVNGRFVGPIPEDLVFSKEDVESLLAYENNKRIQPLSKALADLKLTDKIASPFDVAKIQSLVALSTISDVPEGIFESASTLRISTYDNWAADHTAIIKGGHEKAVFHIVASIDPATELAQKWVPILKTLSDMAGVHLKLFLNPKQTLQELPVKRFYRYILDSRPHFNSDGSVGTLEAHFSGIPKEALLNLGMDVPPSWLVAPEESIHDLDNIKLSSLPAGGNIDAIYGLESILIEGHSRDTTNGGQPPRGAEVVLATEKDPHFADTIIMANLGYFQFKANPGFYNIQLKSGRSQEIFTLDSAGPKGWAPQPGDETTEIALMSFQGATIFPRLSRKPGQEEADVLAAEESLASELVGKGTQKVNKFLGKIGLNFNSEKVIQKGAELLAGKSVKKDTQADINIFSVASGHLYERMLNIMMLSVMKHTNHTVKFWFIEQFLSPSFKSFLPTMAQEYGFEFEMVTYKWPHWLRGQTEKQREIWGYKILFLDVLFPLDLEKVIFVDADQIVRTDMYELVEHDLKGAPYGFTPMGDSRTEMEGFRFWKTGYWANFLRGRPYHISALYVVDLLKFRQLAAGDRLRQQYHSLSADPNSLSNLDQDLPNNMQFNLPIHSLPQEWLWCETWCSDEDLAKAKTIDLCNNPQTKEPKLDRARRQVPEWNVYDEEVAALARRVKGEKSKAEEVIDVQAEEQIREKREKDAERKRDEL</sequence>
<dbReference type="Pfam" id="PF18400">
    <property type="entry name" value="Thioredoxin_12"/>
    <property type="match status" value="1"/>
</dbReference>
<dbReference type="InterPro" id="IPR040525">
    <property type="entry name" value="UGGT_TRXL_4"/>
</dbReference>
<dbReference type="GO" id="GO:0018279">
    <property type="term" value="P:protein N-linked glycosylation via asparagine"/>
    <property type="evidence" value="ECO:0007669"/>
    <property type="project" value="TreeGrafter"/>
</dbReference>
<evidence type="ECO:0000259" key="14">
    <source>
        <dbReference type="Pfam" id="PF18404"/>
    </source>
</evidence>
<evidence type="ECO:0000256" key="7">
    <source>
        <dbReference type="ARBA" id="ARBA00022824"/>
    </source>
</evidence>
<dbReference type="Pfam" id="PF18404">
    <property type="entry name" value="Glyco_transf_24"/>
    <property type="match status" value="1"/>
</dbReference>
<dbReference type="OrthoDB" id="27683at2759"/>
<comment type="pathway">
    <text evidence="3">Protein modification; protein glycosylation.</text>
</comment>
<dbReference type="Gene3D" id="3.90.550.10">
    <property type="entry name" value="Spore Coat Polysaccharide Biosynthesis Protein SpsA, Chain A"/>
    <property type="match status" value="1"/>
</dbReference>
<keyword evidence="5" id="KW-0808">Transferase</keyword>
<evidence type="ECO:0000259" key="10">
    <source>
        <dbReference type="Pfam" id="PF18400"/>
    </source>
</evidence>
<dbReference type="Pfam" id="PF18402">
    <property type="entry name" value="Thioredoxin_14"/>
    <property type="match status" value="1"/>
</dbReference>
<evidence type="ECO:0000256" key="4">
    <source>
        <dbReference type="ARBA" id="ARBA00006351"/>
    </source>
</evidence>
<evidence type="ECO:0000259" key="13">
    <source>
        <dbReference type="Pfam" id="PF18403"/>
    </source>
</evidence>
<dbReference type="RefSeq" id="XP_040790803.1">
    <property type="nucleotide sequence ID" value="XM_040930904.1"/>
</dbReference>
<dbReference type="Proteomes" id="UP000800039">
    <property type="component" value="Unassembled WGS sequence"/>
</dbReference>
<evidence type="ECO:0000256" key="3">
    <source>
        <dbReference type="ARBA" id="ARBA00004922"/>
    </source>
</evidence>
<evidence type="ECO:0000259" key="11">
    <source>
        <dbReference type="Pfam" id="PF18401"/>
    </source>
</evidence>
<evidence type="ECO:0000256" key="1">
    <source>
        <dbReference type="ARBA" id="ARBA00001913"/>
    </source>
</evidence>
<dbReference type="GO" id="GO:0003980">
    <property type="term" value="F:UDP-glucose:glycoprotein glucosyltransferase activity"/>
    <property type="evidence" value="ECO:0007669"/>
    <property type="project" value="InterPro"/>
</dbReference>
<dbReference type="InterPro" id="IPR040497">
    <property type="entry name" value="Glyco_transf_24"/>
</dbReference>
<name>A0A9P4LAP3_9PLEO</name>
<evidence type="ECO:0000256" key="5">
    <source>
        <dbReference type="ARBA" id="ARBA00022679"/>
    </source>
</evidence>
<feature type="domain" description="UGGT thioredoxin-like" evidence="12">
    <location>
        <begin position="406"/>
        <end position="650"/>
    </location>
</feature>
<evidence type="ECO:0000259" key="12">
    <source>
        <dbReference type="Pfam" id="PF18402"/>
    </source>
</evidence>
<feature type="domain" description="Glucosyltransferase 24 catalytic" evidence="14">
    <location>
        <begin position="1198"/>
        <end position="1464"/>
    </location>
</feature>
<evidence type="ECO:0000313" key="16">
    <source>
        <dbReference type="Proteomes" id="UP000800039"/>
    </source>
</evidence>
<dbReference type="InterPro" id="IPR029044">
    <property type="entry name" value="Nucleotide-diphossugar_trans"/>
</dbReference>
<feature type="domain" description="UGGT thioredoxin-like" evidence="10">
    <location>
        <begin position="41"/>
        <end position="222"/>
    </location>
</feature>
<evidence type="ECO:0000256" key="8">
    <source>
        <dbReference type="ARBA" id="ARBA00023180"/>
    </source>
</evidence>
<dbReference type="CDD" id="cd06432">
    <property type="entry name" value="GT8_HUGT1_C_like"/>
    <property type="match status" value="1"/>
</dbReference>
<dbReference type="GO" id="GO:0036503">
    <property type="term" value="P:ERAD pathway"/>
    <property type="evidence" value="ECO:0007669"/>
    <property type="project" value="TreeGrafter"/>
</dbReference>
<keyword evidence="7" id="KW-0256">Endoplasmic reticulum</keyword>
<comment type="cofactor">
    <cofactor evidence="1">
        <name>Ca(2+)</name>
        <dbReference type="ChEBI" id="CHEBI:29108"/>
    </cofactor>
</comment>
<dbReference type="FunFam" id="3.90.550.10:FF:000065">
    <property type="entry name" value="UDP-glucose:glycoprotein glucosyltransferase, putative"/>
    <property type="match status" value="1"/>
</dbReference>
<keyword evidence="8" id="KW-0325">Glycoprotein</keyword>
<feature type="domain" description="UGGT thioredoxin-like" evidence="11">
    <location>
        <begin position="269"/>
        <end position="400"/>
    </location>
</feature>
<evidence type="ECO:0000313" key="15">
    <source>
        <dbReference type="EMBL" id="KAF1848240.1"/>
    </source>
</evidence>
<dbReference type="GO" id="GO:0051082">
    <property type="term" value="F:unfolded protein binding"/>
    <property type="evidence" value="ECO:0007669"/>
    <property type="project" value="TreeGrafter"/>
</dbReference>
<dbReference type="PANTHER" id="PTHR11226:SF0">
    <property type="entry name" value="UDP-GLUCOSE:GLYCOPROTEIN GLUCOSYLTRANSFERASE"/>
    <property type="match status" value="1"/>
</dbReference>
<feature type="region of interest" description="Disordered" evidence="9">
    <location>
        <begin position="1483"/>
        <end position="1503"/>
    </location>
</feature>
<organism evidence="15 16">
    <name type="scientific">Cucurbitaria berberidis CBS 394.84</name>
    <dbReference type="NCBI Taxonomy" id="1168544"/>
    <lineage>
        <taxon>Eukaryota</taxon>
        <taxon>Fungi</taxon>
        <taxon>Dikarya</taxon>
        <taxon>Ascomycota</taxon>
        <taxon>Pezizomycotina</taxon>
        <taxon>Dothideomycetes</taxon>
        <taxon>Pleosporomycetidae</taxon>
        <taxon>Pleosporales</taxon>
        <taxon>Pleosporineae</taxon>
        <taxon>Cucurbitariaceae</taxon>
        <taxon>Cucurbitaria</taxon>
    </lineage>
</organism>
<comment type="caution">
    <text evidence="15">The sequence shown here is derived from an EMBL/GenBank/DDBJ whole genome shotgun (WGS) entry which is preliminary data.</text>
</comment>
<gene>
    <name evidence="15" type="ORF">K460DRAFT_334072</name>
</gene>
<keyword evidence="16" id="KW-1185">Reference proteome</keyword>
<dbReference type="GeneID" id="63848156"/>
<dbReference type="GO" id="GO:0005788">
    <property type="term" value="C:endoplasmic reticulum lumen"/>
    <property type="evidence" value="ECO:0007669"/>
    <property type="project" value="UniProtKB-SubCell"/>
</dbReference>
<dbReference type="InterPro" id="IPR040693">
    <property type="entry name" value="UGGT_TRXL_1"/>
</dbReference>
<evidence type="ECO:0000256" key="9">
    <source>
        <dbReference type="SAM" id="MobiDB-lite"/>
    </source>
</evidence>
<dbReference type="Pfam" id="PF18403">
    <property type="entry name" value="Thioredoxin_15"/>
    <property type="match status" value="1"/>
</dbReference>
<proteinExistence type="inferred from homology"/>
<dbReference type="EMBL" id="ML976615">
    <property type="protein sequence ID" value="KAF1848240.1"/>
    <property type="molecule type" value="Genomic_DNA"/>
</dbReference>
<keyword evidence="6" id="KW-0732">Signal</keyword>
<evidence type="ECO:0000256" key="6">
    <source>
        <dbReference type="ARBA" id="ARBA00022729"/>
    </source>
</evidence>
<comment type="similarity">
    <text evidence="4">Belongs to the glycosyltransferase 8 family.</text>
</comment>
<dbReference type="InterPro" id="IPR009448">
    <property type="entry name" value="UDP-g_GGtrans"/>
</dbReference>
<dbReference type="Pfam" id="PF06427">
    <property type="entry name" value="UDP-g_GGTase"/>
    <property type="match status" value="1"/>
</dbReference>
<feature type="compositionally biased region" description="Basic and acidic residues" evidence="9">
    <location>
        <begin position="1486"/>
        <end position="1503"/>
    </location>
</feature>
<dbReference type="InterPro" id="IPR040692">
    <property type="entry name" value="UGGT_TRXL_3"/>
</dbReference>
<comment type="subcellular location">
    <subcellularLocation>
        <location evidence="2">Endoplasmic reticulum lumen</location>
    </subcellularLocation>
</comment>
<feature type="domain" description="UDP-glucose:glycoprotein glucosyltransferase thioredoxin-like" evidence="13">
    <location>
        <begin position="662"/>
        <end position="862"/>
    </location>
</feature>